<dbReference type="EMBL" id="FNVB01000003">
    <property type="protein sequence ID" value="SEG38811.1"/>
    <property type="molecule type" value="Genomic_DNA"/>
</dbReference>
<dbReference type="PIRSF" id="PIRSF017393">
    <property type="entry name" value="MTase_SAV2177"/>
    <property type="match status" value="1"/>
</dbReference>
<evidence type="ECO:0000313" key="3">
    <source>
        <dbReference type="Proteomes" id="UP000199690"/>
    </source>
</evidence>
<dbReference type="Gene3D" id="3.40.50.150">
    <property type="entry name" value="Vaccinia Virus protein VP39"/>
    <property type="match status" value="1"/>
</dbReference>
<dbReference type="SUPFAM" id="SSF53335">
    <property type="entry name" value="S-adenosyl-L-methionine-dependent methyltransferases"/>
    <property type="match status" value="1"/>
</dbReference>
<dbReference type="InterPro" id="IPR006764">
    <property type="entry name" value="SAM_dep_MeTrfase_SAV2177_type"/>
</dbReference>
<reference evidence="1" key="2">
    <citation type="submission" date="2016-10" db="EMBL/GenBank/DDBJ databases">
        <authorList>
            <person name="de Groot N.N."/>
        </authorList>
    </citation>
    <scope>NUCLEOTIDE SEQUENCE [LARGE SCALE GENOMIC DNA]</scope>
    <source>
        <strain evidence="1">ATCC 20501</strain>
    </source>
</reference>
<name>A0A1H5ZRH3_9PSEU</name>
<dbReference type="Pfam" id="PF04672">
    <property type="entry name" value="Methyltransf_19"/>
    <property type="match status" value="1"/>
</dbReference>
<evidence type="ECO:0000313" key="1">
    <source>
        <dbReference type="EMBL" id="SEG38811.1"/>
    </source>
</evidence>
<dbReference type="SMR" id="A0A1H5ZRH3"/>
<proteinExistence type="predicted"/>
<evidence type="ECO:0000313" key="2">
    <source>
        <dbReference type="EMBL" id="SFE12547.1"/>
    </source>
</evidence>
<keyword evidence="1" id="KW-0808">Transferase</keyword>
<dbReference type="RefSeq" id="WP_093355815.1">
    <property type="nucleotide sequence ID" value="NZ_FNVB01000003.1"/>
</dbReference>
<dbReference type="AlphaFoldDB" id="A0A1H5ZRH3"/>
<evidence type="ECO:0000313" key="4">
    <source>
        <dbReference type="Proteomes" id="UP000236729"/>
    </source>
</evidence>
<dbReference type="EMBL" id="FOME01000009">
    <property type="protein sequence ID" value="SFE12547.1"/>
    <property type="molecule type" value="Genomic_DNA"/>
</dbReference>
<dbReference type="InterPro" id="IPR029063">
    <property type="entry name" value="SAM-dependent_MTases_sf"/>
</dbReference>
<sequence length="280" mass="30081">MHQNSRDAELAARVSHADLDNPNIARMYDYLLGGSANFAIDRETAERALEFAPTERDYCYINRGFLGRTVRFLTTEAGIDQFIDLGSGVPTVGNVHEIAHAHNPEARVAYVDWEAVACHHARHLLGGDERVTVTEADVCDPDSVLNAPGVAGLLDFSRPVAVLAFGILDIIPSPDGASLVARYRDACVPGSALAVSNNAQLSRTDEEIAELRALLAETSTPQMHIRNADEVAALFPGYTLVEPGVVPAAYWRPDQPVDDAAARRGNVLGAVGFLDAKPTA</sequence>
<gene>
    <name evidence="1" type="ORF">SAMN02982929_01950</name>
    <name evidence="2" type="ORF">SAMN05216506_10911</name>
</gene>
<accession>A0A1H5ZRH3</accession>
<organism evidence="1 4">
    <name type="scientific">Saccharopolyspora kobensis</name>
    <dbReference type="NCBI Taxonomy" id="146035"/>
    <lineage>
        <taxon>Bacteria</taxon>
        <taxon>Bacillati</taxon>
        <taxon>Actinomycetota</taxon>
        <taxon>Actinomycetes</taxon>
        <taxon>Pseudonocardiales</taxon>
        <taxon>Pseudonocardiaceae</taxon>
        <taxon>Saccharopolyspora</taxon>
    </lineage>
</organism>
<keyword evidence="1" id="KW-0489">Methyltransferase</keyword>
<reference evidence="3 4" key="1">
    <citation type="submission" date="2016-10" db="EMBL/GenBank/DDBJ databases">
        <authorList>
            <person name="Varghese N."/>
            <person name="Submissions S."/>
        </authorList>
    </citation>
    <scope>NUCLEOTIDE SEQUENCE [LARGE SCALE GENOMIC DNA]</scope>
    <source>
        <strain evidence="4">ATCC 20501</strain>
        <strain evidence="2 3">CGMCC 4.3529</strain>
    </source>
</reference>
<dbReference type="Proteomes" id="UP000199690">
    <property type="component" value="Unassembled WGS sequence"/>
</dbReference>
<accession>A0A1I1XYS3</accession>
<dbReference type="GO" id="GO:0032259">
    <property type="term" value="P:methylation"/>
    <property type="evidence" value="ECO:0007669"/>
    <property type="project" value="UniProtKB-KW"/>
</dbReference>
<dbReference type="GO" id="GO:0008168">
    <property type="term" value="F:methyltransferase activity"/>
    <property type="evidence" value="ECO:0007669"/>
    <property type="project" value="UniProtKB-KW"/>
</dbReference>
<keyword evidence="3" id="KW-1185">Reference proteome</keyword>
<protein>
    <submittedName>
        <fullName evidence="1">S-adenosyl methyltransferase</fullName>
    </submittedName>
</protein>
<dbReference type="Proteomes" id="UP000236729">
    <property type="component" value="Unassembled WGS sequence"/>
</dbReference>